<protein>
    <submittedName>
        <fullName evidence="1">Uncharacterized protein</fullName>
    </submittedName>
</protein>
<name>T2KHT6_FORAG</name>
<organism evidence="1 2">
    <name type="scientific">Formosa agariphila (strain DSM 15362 / KCTC 12365 / LMG 23005 / KMM 3901 / M-2Alg 35-1)</name>
    <dbReference type="NCBI Taxonomy" id="1347342"/>
    <lineage>
        <taxon>Bacteria</taxon>
        <taxon>Pseudomonadati</taxon>
        <taxon>Bacteroidota</taxon>
        <taxon>Flavobacteriia</taxon>
        <taxon>Flavobacteriales</taxon>
        <taxon>Flavobacteriaceae</taxon>
        <taxon>Formosa</taxon>
    </lineage>
</organism>
<proteinExistence type="predicted"/>
<reference evidence="1 2" key="1">
    <citation type="journal article" date="2013" name="Appl. Environ. Microbiol.">
        <title>The genome of the alga-associated marine flavobacterium Formosa agariphila KMM 3901T reveals a broad potential for degradation of algal polysaccharides.</title>
        <authorList>
            <person name="Mann A.J."/>
            <person name="Hahnke R.L."/>
            <person name="Huang S."/>
            <person name="Werner J."/>
            <person name="Xing P."/>
            <person name="Barbeyron T."/>
            <person name="Huettel B."/>
            <person name="Stueber K."/>
            <person name="Reinhardt R."/>
            <person name="Harder J."/>
            <person name="Gloeckner F.O."/>
            <person name="Amann R.I."/>
            <person name="Teeling H."/>
        </authorList>
    </citation>
    <scope>NUCLEOTIDE SEQUENCE [LARGE SCALE GENOMIC DNA]</scope>
    <source>
        <strain evidence="2">DSM 15362 / KCTC 12365 / LMG 23005 / KMM 3901</strain>
    </source>
</reference>
<dbReference type="RefSeq" id="WP_038527616.1">
    <property type="nucleotide sequence ID" value="NZ_HG315671.1"/>
</dbReference>
<accession>T2KHT6</accession>
<evidence type="ECO:0000313" key="2">
    <source>
        <dbReference type="Proteomes" id="UP000016160"/>
    </source>
</evidence>
<gene>
    <name evidence="1" type="ORF">BN863_7000</name>
</gene>
<dbReference type="HOGENOM" id="CLU_1433585_0_0_10"/>
<dbReference type="OrthoDB" id="1450004at2"/>
<dbReference type="PATRIC" id="fig|1347342.6.peg.704"/>
<sequence length="190" mass="22172">MIQLKLVSFSSKGYKKELIVSYEQVILLRTYLVNMIKCDVLVINTNIGLDVYYNSIENNKAHIENAFIILLAKGGKIITDYYTSDINSIDEVRAKSHQYFKRLINHPLLFKSYAKSMCYQINLNYAENSKLIESLFSIWQDELLRLNDTDVQVYILRTFLSNLQLTYIQQSCKPELQDLLRAALDQKHCN</sequence>
<evidence type="ECO:0000313" key="1">
    <source>
        <dbReference type="EMBL" id="CDF78412.1"/>
    </source>
</evidence>
<dbReference type="AlphaFoldDB" id="T2KHT6"/>
<dbReference type="Proteomes" id="UP000016160">
    <property type="component" value="Chromosome"/>
</dbReference>
<keyword evidence="2" id="KW-1185">Reference proteome</keyword>
<dbReference type="EMBL" id="HG315671">
    <property type="protein sequence ID" value="CDF78412.1"/>
    <property type="molecule type" value="Genomic_DNA"/>
</dbReference>